<dbReference type="Proteomes" id="UP001610335">
    <property type="component" value="Unassembled WGS sequence"/>
</dbReference>
<dbReference type="Pfam" id="PF00732">
    <property type="entry name" value="GMC_oxred_N"/>
    <property type="match status" value="1"/>
</dbReference>
<dbReference type="PROSITE" id="PS00623">
    <property type="entry name" value="GMC_OXRED_1"/>
    <property type="match status" value="1"/>
</dbReference>
<name>A0ABR4I650_9EURO</name>
<reference evidence="3 4" key="1">
    <citation type="submission" date="2024-07" db="EMBL/GenBank/DDBJ databases">
        <title>Section-level genome sequencing and comparative genomics of Aspergillus sections Usti and Cavernicolus.</title>
        <authorList>
            <consortium name="Lawrence Berkeley National Laboratory"/>
            <person name="Nybo J.L."/>
            <person name="Vesth T.C."/>
            <person name="Theobald S."/>
            <person name="Frisvad J.C."/>
            <person name="Larsen T.O."/>
            <person name="Kjaerboelling I."/>
            <person name="Rothschild-Mancinelli K."/>
            <person name="Lyhne E.K."/>
            <person name="Kogle M.E."/>
            <person name="Barry K."/>
            <person name="Clum A."/>
            <person name="Na H."/>
            <person name="Ledsgaard L."/>
            <person name="Lin J."/>
            <person name="Lipzen A."/>
            <person name="Kuo A."/>
            <person name="Riley R."/>
            <person name="Mondo S."/>
            <person name="LaButti K."/>
            <person name="Haridas S."/>
            <person name="Pangalinan J."/>
            <person name="Salamov A.A."/>
            <person name="Simmons B.A."/>
            <person name="Magnuson J.K."/>
            <person name="Chen J."/>
            <person name="Drula E."/>
            <person name="Henrissat B."/>
            <person name="Wiebenga A."/>
            <person name="Lubbers R.J."/>
            <person name="Gomes A.C."/>
            <person name="Makela M.R."/>
            <person name="Stajich J."/>
            <person name="Grigoriev I.V."/>
            <person name="Mortensen U.H."/>
            <person name="De vries R.P."/>
            <person name="Baker S.E."/>
            <person name="Andersen M.R."/>
        </authorList>
    </citation>
    <scope>NUCLEOTIDE SEQUENCE [LARGE SCALE GENOMIC DNA]</scope>
    <source>
        <strain evidence="3 4">CBS 600.67</strain>
    </source>
</reference>
<proteinExistence type="inferred from homology"/>
<evidence type="ECO:0000259" key="2">
    <source>
        <dbReference type="PROSITE" id="PS00623"/>
    </source>
</evidence>
<keyword evidence="4" id="KW-1185">Reference proteome</keyword>
<dbReference type="InterPro" id="IPR036188">
    <property type="entry name" value="FAD/NAD-bd_sf"/>
</dbReference>
<evidence type="ECO:0000256" key="1">
    <source>
        <dbReference type="RuleBase" id="RU003968"/>
    </source>
</evidence>
<dbReference type="Gene3D" id="3.30.560.10">
    <property type="entry name" value="Glucose Oxidase, domain 3"/>
    <property type="match status" value="1"/>
</dbReference>
<dbReference type="EMBL" id="JBFXLS010000054">
    <property type="protein sequence ID" value="KAL2823225.1"/>
    <property type="molecule type" value="Genomic_DNA"/>
</dbReference>
<dbReference type="Gene3D" id="3.50.50.60">
    <property type="entry name" value="FAD/NAD(P)-binding domain"/>
    <property type="match status" value="1"/>
</dbReference>
<comment type="similarity">
    <text evidence="1">Belongs to the GMC oxidoreductase family.</text>
</comment>
<comment type="caution">
    <text evidence="3">The sequence shown here is derived from an EMBL/GenBank/DDBJ whole genome shotgun (WGS) entry which is preliminary data.</text>
</comment>
<evidence type="ECO:0000313" key="3">
    <source>
        <dbReference type="EMBL" id="KAL2823225.1"/>
    </source>
</evidence>
<evidence type="ECO:0000313" key="4">
    <source>
        <dbReference type="Proteomes" id="UP001610335"/>
    </source>
</evidence>
<dbReference type="SUPFAM" id="SSF51905">
    <property type="entry name" value="FAD/NAD(P)-binding domain"/>
    <property type="match status" value="1"/>
</dbReference>
<keyword evidence="1" id="KW-0274">FAD</keyword>
<feature type="domain" description="Glucose-methanol-choline oxidoreductase N-terminal" evidence="2">
    <location>
        <begin position="16"/>
        <end position="39"/>
    </location>
</feature>
<gene>
    <name evidence="3" type="ORF">BDW59DRAFT_163389</name>
</gene>
<protein>
    <recommendedName>
        <fullName evidence="2">Glucose-methanol-choline oxidoreductase N-terminal domain-containing protein</fullName>
    </recommendedName>
</protein>
<sequence>MEQAYAGGRQLEYYSGKVWGGTSTINDMTYIRAKDIQINVWERVSNTGWN</sequence>
<accession>A0ABR4I650</accession>
<dbReference type="InterPro" id="IPR000172">
    <property type="entry name" value="GMC_OxRdtase_N"/>
</dbReference>
<organism evidence="3 4">
    <name type="scientific">Aspergillus cavernicola</name>
    <dbReference type="NCBI Taxonomy" id="176166"/>
    <lineage>
        <taxon>Eukaryota</taxon>
        <taxon>Fungi</taxon>
        <taxon>Dikarya</taxon>
        <taxon>Ascomycota</taxon>
        <taxon>Pezizomycotina</taxon>
        <taxon>Eurotiomycetes</taxon>
        <taxon>Eurotiomycetidae</taxon>
        <taxon>Eurotiales</taxon>
        <taxon>Aspergillaceae</taxon>
        <taxon>Aspergillus</taxon>
        <taxon>Aspergillus subgen. Nidulantes</taxon>
    </lineage>
</organism>
<keyword evidence="1" id="KW-0285">Flavoprotein</keyword>